<dbReference type="SUPFAM" id="SSF54495">
    <property type="entry name" value="UBC-like"/>
    <property type="match status" value="1"/>
</dbReference>
<dbReference type="InterPro" id="IPR016135">
    <property type="entry name" value="UBQ-conjugating_enzyme/RWD"/>
</dbReference>
<keyword evidence="9" id="KW-1185">Reference proteome</keyword>
<proteinExistence type="inferred from homology"/>
<dbReference type="AlphaFoldDB" id="A0AAV8XYE0"/>
<dbReference type="InterPro" id="IPR036956">
    <property type="entry name" value="Impact_N_sf"/>
</dbReference>
<feature type="domain" description="RWD" evidence="7">
    <location>
        <begin position="9"/>
        <end position="103"/>
    </location>
</feature>
<evidence type="ECO:0000256" key="5">
    <source>
        <dbReference type="ARBA" id="ARBA00022845"/>
    </source>
</evidence>
<name>A0AAV8XYE0_9CUCU</name>
<keyword evidence="6" id="KW-0346">Stress response</keyword>
<dbReference type="PANTHER" id="PTHR16301">
    <property type="entry name" value="IMPACT-RELATED"/>
    <property type="match status" value="1"/>
</dbReference>
<dbReference type="Gene3D" id="3.30.230.30">
    <property type="entry name" value="Impact, N-terminal domain"/>
    <property type="match status" value="1"/>
</dbReference>
<dbReference type="PANTHER" id="PTHR16301:SF25">
    <property type="entry name" value="PROTEIN IMPACT"/>
    <property type="match status" value="1"/>
</dbReference>
<evidence type="ECO:0000259" key="7">
    <source>
        <dbReference type="PROSITE" id="PS50908"/>
    </source>
</evidence>
<sequence length="259" mass="29338">MDNISQQLDEIEVLKSIFEEQWEIDTETGIYSIEITKDVKLFITLNSGYPSSAPPTYDLLAPNLNNNQKELIKNEFQSIYEEECGNPILFQWIEKLKEIISLNENAADLTTASTLESSEIVTSEDKLKENKPFLLPVTHGSTIIDRKSVFQGHACTVRDENDVKDFMSYLMDNKKIAQATHNISAYRILLPNSIILQDCNDDGEAHASSRILHLLQILKLSNVMVVVSRWYGGIHLGPDRFKHINNAARQVLVQGGYIN</sequence>
<dbReference type="PROSITE" id="PS50908">
    <property type="entry name" value="RWD"/>
    <property type="match status" value="1"/>
</dbReference>
<dbReference type="GO" id="GO:0140469">
    <property type="term" value="P:GCN2-mediated signaling"/>
    <property type="evidence" value="ECO:0007669"/>
    <property type="project" value="TreeGrafter"/>
</dbReference>
<dbReference type="Gene3D" id="3.10.110.10">
    <property type="entry name" value="Ubiquitin Conjugating Enzyme"/>
    <property type="match status" value="1"/>
</dbReference>
<dbReference type="CDD" id="cd23821">
    <property type="entry name" value="RWD_IMPACT"/>
    <property type="match status" value="1"/>
</dbReference>
<gene>
    <name evidence="8" type="ORF">NQ318_013322</name>
</gene>
<evidence type="ECO:0000313" key="9">
    <source>
        <dbReference type="Proteomes" id="UP001162162"/>
    </source>
</evidence>
<comment type="subcellular location">
    <subcellularLocation>
        <location evidence="1">Cytoplasm</location>
    </subcellularLocation>
</comment>
<dbReference type="GO" id="GO:0005737">
    <property type="term" value="C:cytoplasm"/>
    <property type="evidence" value="ECO:0007669"/>
    <property type="project" value="UniProtKB-SubCell"/>
</dbReference>
<dbReference type="SMART" id="SM00591">
    <property type="entry name" value="RWD"/>
    <property type="match status" value="1"/>
</dbReference>
<dbReference type="InterPro" id="IPR020568">
    <property type="entry name" value="Ribosomal_Su5_D2-typ_SF"/>
</dbReference>
<dbReference type="Proteomes" id="UP001162162">
    <property type="component" value="Unassembled WGS sequence"/>
</dbReference>
<dbReference type="Pfam" id="PF05773">
    <property type="entry name" value="RWD"/>
    <property type="match status" value="1"/>
</dbReference>
<dbReference type="Pfam" id="PF01205">
    <property type="entry name" value="Impact_N"/>
    <property type="match status" value="1"/>
</dbReference>
<dbReference type="InterPro" id="IPR023582">
    <property type="entry name" value="Impact"/>
</dbReference>
<evidence type="ECO:0000256" key="1">
    <source>
        <dbReference type="ARBA" id="ARBA00004496"/>
    </source>
</evidence>
<accession>A0AAV8XYE0</accession>
<dbReference type="EMBL" id="JAPWTK010000266">
    <property type="protein sequence ID" value="KAJ8944138.1"/>
    <property type="molecule type" value="Genomic_DNA"/>
</dbReference>
<reference evidence="8" key="1">
    <citation type="journal article" date="2023" name="Insect Mol. Biol.">
        <title>Genome sequencing provides insights into the evolution of gene families encoding plant cell wall-degrading enzymes in longhorned beetles.</title>
        <authorList>
            <person name="Shin N.R."/>
            <person name="Okamura Y."/>
            <person name="Kirsch R."/>
            <person name="Pauchet Y."/>
        </authorList>
    </citation>
    <scope>NUCLEOTIDE SEQUENCE</scope>
    <source>
        <strain evidence="8">AMC_N1</strain>
    </source>
</reference>
<keyword evidence="3" id="KW-0963">Cytoplasm</keyword>
<dbReference type="InterPro" id="IPR001498">
    <property type="entry name" value="Impact_N"/>
</dbReference>
<dbReference type="InterPro" id="IPR006575">
    <property type="entry name" value="RWD_dom"/>
</dbReference>
<dbReference type="SUPFAM" id="SSF54211">
    <property type="entry name" value="Ribosomal protein S5 domain 2-like"/>
    <property type="match status" value="1"/>
</dbReference>
<comment type="caution">
    <text evidence="8">The sequence shown here is derived from an EMBL/GenBank/DDBJ whole genome shotgun (WGS) entry which is preliminary data.</text>
</comment>
<dbReference type="GO" id="GO:0006446">
    <property type="term" value="P:regulation of translational initiation"/>
    <property type="evidence" value="ECO:0007669"/>
    <property type="project" value="TreeGrafter"/>
</dbReference>
<protein>
    <recommendedName>
        <fullName evidence="7">RWD domain-containing protein</fullName>
    </recommendedName>
</protein>
<keyword evidence="5" id="KW-0810">Translation regulation</keyword>
<evidence type="ECO:0000256" key="6">
    <source>
        <dbReference type="ARBA" id="ARBA00023016"/>
    </source>
</evidence>
<keyword evidence="4" id="KW-0678">Repressor</keyword>
<evidence type="ECO:0000256" key="3">
    <source>
        <dbReference type="ARBA" id="ARBA00022490"/>
    </source>
</evidence>
<comment type="similarity">
    <text evidence="2">Belongs to the IMPACT family.</text>
</comment>
<evidence type="ECO:0000256" key="4">
    <source>
        <dbReference type="ARBA" id="ARBA00022491"/>
    </source>
</evidence>
<evidence type="ECO:0000256" key="2">
    <source>
        <dbReference type="ARBA" id="ARBA00007665"/>
    </source>
</evidence>
<organism evidence="8 9">
    <name type="scientific">Aromia moschata</name>
    <dbReference type="NCBI Taxonomy" id="1265417"/>
    <lineage>
        <taxon>Eukaryota</taxon>
        <taxon>Metazoa</taxon>
        <taxon>Ecdysozoa</taxon>
        <taxon>Arthropoda</taxon>
        <taxon>Hexapoda</taxon>
        <taxon>Insecta</taxon>
        <taxon>Pterygota</taxon>
        <taxon>Neoptera</taxon>
        <taxon>Endopterygota</taxon>
        <taxon>Coleoptera</taxon>
        <taxon>Polyphaga</taxon>
        <taxon>Cucujiformia</taxon>
        <taxon>Chrysomeloidea</taxon>
        <taxon>Cerambycidae</taxon>
        <taxon>Cerambycinae</taxon>
        <taxon>Callichromatini</taxon>
        <taxon>Aromia</taxon>
    </lineage>
</organism>
<evidence type="ECO:0000313" key="8">
    <source>
        <dbReference type="EMBL" id="KAJ8944138.1"/>
    </source>
</evidence>